<dbReference type="Proteomes" id="UP000217199">
    <property type="component" value="Unassembled WGS sequence"/>
</dbReference>
<dbReference type="CDD" id="cd06133">
    <property type="entry name" value="ERI-1_3'hExo_like"/>
    <property type="match status" value="1"/>
</dbReference>
<dbReference type="FunCoup" id="A0A286UUH4">
    <property type="interactions" value="259"/>
</dbReference>
<protein>
    <submittedName>
        <fullName evidence="6">Double-strand siRNA ribonuclease</fullName>
    </submittedName>
</protein>
<dbReference type="OrthoDB" id="448399at2759"/>
<comment type="caution">
    <text evidence="6">The sequence shown here is derived from an EMBL/GenBank/DDBJ whole genome shotgun (WGS) entry which is preliminary data.</text>
</comment>
<keyword evidence="2" id="KW-0378">Hydrolase</keyword>
<dbReference type="GO" id="GO:0003676">
    <property type="term" value="F:nucleic acid binding"/>
    <property type="evidence" value="ECO:0007669"/>
    <property type="project" value="InterPro"/>
</dbReference>
<dbReference type="InterPro" id="IPR047201">
    <property type="entry name" value="ERI-1_3'hExo-like"/>
</dbReference>
<proteinExistence type="predicted"/>
<organism evidence="6 7">
    <name type="scientific">Pyrrhoderma noxium</name>
    <dbReference type="NCBI Taxonomy" id="2282107"/>
    <lineage>
        <taxon>Eukaryota</taxon>
        <taxon>Fungi</taxon>
        <taxon>Dikarya</taxon>
        <taxon>Basidiomycota</taxon>
        <taxon>Agaricomycotina</taxon>
        <taxon>Agaricomycetes</taxon>
        <taxon>Hymenochaetales</taxon>
        <taxon>Hymenochaetaceae</taxon>
        <taxon>Pyrrhoderma</taxon>
    </lineage>
</organism>
<dbReference type="InParanoid" id="A0A286UUH4"/>
<evidence type="ECO:0000313" key="6">
    <source>
        <dbReference type="EMBL" id="PAV23227.1"/>
    </source>
</evidence>
<dbReference type="GO" id="GO:0000175">
    <property type="term" value="F:3'-5'-RNA exonuclease activity"/>
    <property type="evidence" value="ECO:0007669"/>
    <property type="project" value="InterPro"/>
</dbReference>
<dbReference type="InterPro" id="IPR036397">
    <property type="entry name" value="RNaseH_sf"/>
</dbReference>
<feature type="domain" description="Exonuclease" evidence="5">
    <location>
        <begin position="150"/>
        <end position="376"/>
    </location>
</feature>
<keyword evidence="7" id="KW-1185">Reference proteome</keyword>
<feature type="region of interest" description="Disordered" evidence="4">
    <location>
        <begin position="57"/>
        <end position="95"/>
    </location>
</feature>
<evidence type="ECO:0000256" key="4">
    <source>
        <dbReference type="SAM" id="MobiDB-lite"/>
    </source>
</evidence>
<sequence length="405" mass="46171">MYKAFDVGSALGLGIRIPQAAPRLVPQSSSEIVFTVLSLSSLYCFYRVLKLLSNHSHYGPGQPTRKTKSDKSATHQLTESPALADQEQLSPSSTSKQGLFSSFITMIITPRVPIPHTVPEPPTARIERIQDTPRLELPESPWPVKQPYDAFLVLDVEATCQEGTDFNWPNEIIEWPVVLLRWRSKDKEGRAKELYVADEFRSFVKPSWRPELSNFCTTLTGITQSEVDEAPSFPVVLQSFRKFMTRNGLIDDNTEERLQRFTWCSDGPFDVRDFVVKQCFISKLQMPDWLKGDVLDVRKVVTYYLALQEAQGSSKRQTKIVFPRPGMPAPRRRSLNIPLQLRALSLPDFVGRQHSGIDDTRNIARIVTELAKRGICLEPNTPIFPGRRWQWMGRPGQVLEEYCSF</sequence>
<evidence type="ECO:0000259" key="5">
    <source>
        <dbReference type="SMART" id="SM00479"/>
    </source>
</evidence>
<keyword evidence="1" id="KW-0540">Nuclease</keyword>
<dbReference type="EMBL" id="NBII01000001">
    <property type="protein sequence ID" value="PAV23227.1"/>
    <property type="molecule type" value="Genomic_DNA"/>
</dbReference>
<evidence type="ECO:0000256" key="1">
    <source>
        <dbReference type="ARBA" id="ARBA00022722"/>
    </source>
</evidence>
<reference evidence="6 7" key="1">
    <citation type="journal article" date="2017" name="Mol. Ecol.">
        <title>Comparative and population genomic landscape of Phellinus noxius: A hypervariable fungus causing root rot in trees.</title>
        <authorList>
            <person name="Chung C.L."/>
            <person name="Lee T.J."/>
            <person name="Akiba M."/>
            <person name="Lee H.H."/>
            <person name="Kuo T.H."/>
            <person name="Liu D."/>
            <person name="Ke H.M."/>
            <person name="Yokoi T."/>
            <person name="Roa M.B."/>
            <person name="Lu M.J."/>
            <person name="Chang Y.Y."/>
            <person name="Ann P.J."/>
            <person name="Tsai J.N."/>
            <person name="Chen C.Y."/>
            <person name="Tzean S.S."/>
            <person name="Ota Y."/>
            <person name="Hattori T."/>
            <person name="Sahashi N."/>
            <person name="Liou R.F."/>
            <person name="Kikuchi T."/>
            <person name="Tsai I.J."/>
        </authorList>
    </citation>
    <scope>NUCLEOTIDE SEQUENCE [LARGE SCALE GENOMIC DNA]</scope>
    <source>
        <strain evidence="6 7">FFPRI411160</strain>
    </source>
</reference>
<dbReference type="PANTHER" id="PTHR23044:SF61">
    <property type="entry name" value="3'-5' EXORIBONUCLEASE 1-RELATED"/>
    <property type="match status" value="1"/>
</dbReference>
<dbReference type="SUPFAM" id="SSF53098">
    <property type="entry name" value="Ribonuclease H-like"/>
    <property type="match status" value="1"/>
</dbReference>
<dbReference type="SMART" id="SM00479">
    <property type="entry name" value="EXOIII"/>
    <property type="match status" value="1"/>
</dbReference>
<dbReference type="InterPro" id="IPR051274">
    <property type="entry name" value="3-5_Exoribonuclease"/>
</dbReference>
<evidence type="ECO:0000256" key="3">
    <source>
        <dbReference type="ARBA" id="ARBA00022839"/>
    </source>
</evidence>
<accession>A0A286UUH4</accession>
<dbReference type="Pfam" id="PF00929">
    <property type="entry name" value="RNase_T"/>
    <property type="match status" value="1"/>
</dbReference>
<name>A0A286UUH4_9AGAM</name>
<evidence type="ECO:0000256" key="2">
    <source>
        <dbReference type="ARBA" id="ARBA00022801"/>
    </source>
</evidence>
<dbReference type="PANTHER" id="PTHR23044">
    <property type="entry name" value="3'-5' EXONUCLEASE ERI1-RELATED"/>
    <property type="match status" value="1"/>
</dbReference>
<dbReference type="AlphaFoldDB" id="A0A286UUH4"/>
<dbReference type="STRING" id="2282107.A0A286UUH4"/>
<keyword evidence="3" id="KW-0269">Exonuclease</keyword>
<gene>
    <name evidence="6" type="ORF">PNOK_0029500</name>
</gene>
<dbReference type="InterPro" id="IPR013520">
    <property type="entry name" value="Ribonucl_H"/>
</dbReference>
<dbReference type="InterPro" id="IPR012337">
    <property type="entry name" value="RNaseH-like_sf"/>
</dbReference>
<evidence type="ECO:0000313" key="7">
    <source>
        <dbReference type="Proteomes" id="UP000217199"/>
    </source>
</evidence>
<dbReference type="Gene3D" id="3.30.420.10">
    <property type="entry name" value="Ribonuclease H-like superfamily/Ribonuclease H"/>
    <property type="match status" value="1"/>
</dbReference>